<keyword evidence="1" id="KW-0175">Coiled coil</keyword>
<evidence type="ECO:0000256" key="2">
    <source>
        <dbReference type="SAM" id="MobiDB-lite"/>
    </source>
</evidence>
<dbReference type="AlphaFoldDB" id="A0A3F3Q7C8"/>
<proteinExistence type="predicted"/>
<name>A0A3F3Q7C8_9EURO</name>
<feature type="compositionally biased region" description="Low complexity" evidence="2">
    <location>
        <begin position="427"/>
        <end position="443"/>
    </location>
</feature>
<dbReference type="EMBL" id="KZ852041">
    <property type="protein sequence ID" value="RDH35091.1"/>
    <property type="molecule type" value="Genomic_DNA"/>
</dbReference>
<evidence type="ECO:0000313" key="3">
    <source>
        <dbReference type="EMBL" id="RDH35091.1"/>
    </source>
</evidence>
<gene>
    <name evidence="3" type="ORF">BDQ94DRAFT_168766</name>
</gene>
<dbReference type="Gene3D" id="1.20.1270.60">
    <property type="entry name" value="Arfaptin homology (AH) domain/BAR domain"/>
    <property type="match status" value="1"/>
</dbReference>
<accession>A0A3F3Q7C8</accession>
<sequence length="478" mass="54298">MPPGTQTTRSKDKSDKADKTDKPITSAIKDLKTSVAAVLQHLETLDTTENLLRKVKELTDQLAEANKKVEEVQEEQKQEKAARQAMMKDFEERVLDWNKEENALKRQIEQLQRKCDENSRSRAEERDEKLNEYKRKLRAMDKDLQREKNKTVGLESQLRDSNEALEDLRGDFPIVPLKPDFFMKFEDLEASLYALTERFFKGPLQSFDQGLRHFSHFFQPMLLSYANDHTVPCARMAQSFIADRLAKDIFKPMCIASPIGPMDMGDALQRTGSEPRQKAILRSLLFKAFHAEEERQQKEKIKSVTSDLVLGLKEMLSPDGNNAFKEELTSYLESAADIWTQVKKGSDWVTASSNWHIHPQAWKIIRGESNKAVAVQEPVNPEMVIFPQIYIDGNDSKYYSGSLWASDSGPVEEKRNAQSPHARRASASRSSKSSPVAEASSEPGVTASRSLASRDRVSEMGRKVFSDSEGQRRCKSTC</sequence>
<protein>
    <submittedName>
        <fullName evidence="3">Uncharacterized protein</fullName>
    </submittedName>
</protein>
<reference evidence="3 4" key="1">
    <citation type="submission" date="2018-07" db="EMBL/GenBank/DDBJ databases">
        <title>The genomes of Aspergillus section Nigri reveals drivers in fungal speciation.</title>
        <authorList>
            <consortium name="DOE Joint Genome Institute"/>
            <person name="Vesth T.C."/>
            <person name="Nybo J."/>
            <person name="Theobald S."/>
            <person name="Brandl J."/>
            <person name="Frisvad J.C."/>
            <person name="Nielsen K.F."/>
            <person name="Lyhne E.K."/>
            <person name="Kogle M.E."/>
            <person name="Kuo A."/>
            <person name="Riley R."/>
            <person name="Clum A."/>
            <person name="Nolan M."/>
            <person name="Lipzen A."/>
            <person name="Salamov A."/>
            <person name="Henrissat B."/>
            <person name="Wiebenga A."/>
            <person name="De vries R.P."/>
            <person name="Grigoriev I.V."/>
            <person name="Mortensen U.H."/>
            <person name="Andersen M.R."/>
            <person name="Baker S.E."/>
        </authorList>
    </citation>
    <scope>NUCLEOTIDE SEQUENCE [LARGE SCALE GENOMIC DNA]</scope>
    <source>
        <strain evidence="3 4">CBS 139.54b</strain>
    </source>
</reference>
<dbReference type="RefSeq" id="XP_026628113.1">
    <property type="nucleotide sequence ID" value="XM_026771146.1"/>
</dbReference>
<feature type="compositionally biased region" description="Basic and acidic residues" evidence="2">
    <location>
        <begin position="452"/>
        <end position="472"/>
    </location>
</feature>
<feature type="region of interest" description="Disordered" evidence="2">
    <location>
        <begin position="409"/>
        <end position="478"/>
    </location>
</feature>
<dbReference type="InterPro" id="IPR027267">
    <property type="entry name" value="AH/BAR_dom_sf"/>
</dbReference>
<keyword evidence="4" id="KW-1185">Reference proteome</keyword>
<dbReference type="GeneID" id="38139502"/>
<feature type="region of interest" description="Disordered" evidence="2">
    <location>
        <begin position="1"/>
        <end position="24"/>
    </location>
</feature>
<dbReference type="Proteomes" id="UP000253729">
    <property type="component" value="Unassembled WGS sequence"/>
</dbReference>
<evidence type="ECO:0000313" key="4">
    <source>
        <dbReference type="Proteomes" id="UP000253729"/>
    </source>
</evidence>
<organism evidence="3 4">
    <name type="scientific">Aspergillus welwitschiae</name>
    <dbReference type="NCBI Taxonomy" id="1341132"/>
    <lineage>
        <taxon>Eukaryota</taxon>
        <taxon>Fungi</taxon>
        <taxon>Dikarya</taxon>
        <taxon>Ascomycota</taxon>
        <taxon>Pezizomycotina</taxon>
        <taxon>Eurotiomycetes</taxon>
        <taxon>Eurotiomycetidae</taxon>
        <taxon>Eurotiales</taxon>
        <taxon>Aspergillaceae</taxon>
        <taxon>Aspergillus</taxon>
        <taxon>Aspergillus subgen. Circumdati</taxon>
    </lineage>
</organism>
<evidence type="ECO:0000256" key="1">
    <source>
        <dbReference type="SAM" id="Coils"/>
    </source>
</evidence>
<feature type="compositionally biased region" description="Basic and acidic residues" evidence="2">
    <location>
        <begin position="9"/>
        <end position="22"/>
    </location>
</feature>
<feature type="coiled-coil region" evidence="1">
    <location>
        <begin position="48"/>
        <end position="150"/>
    </location>
</feature>